<dbReference type="PANTHER" id="PTHR42044">
    <property type="entry name" value="DUF676 DOMAIN-CONTAINING PROTEIN-RELATED"/>
    <property type="match status" value="1"/>
</dbReference>
<dbReference type="AlphaFoldDB" id="A0AAN7BCS2"/>
<gene>
    <name evidence="1" type="ORF">QBC38DRAFT_342109</name>
</gene>
<organism evidence="1 2">
    <name type="scientific">Podospora fimiseda</name>
    <dbReference type="NCBI Taxonomy" id="252190"/>
    <lineage>
        <taxon>Eukaryota</taxon>
        <taxon>Fungi</taxon>
        <taxon>Dikarya</taxon>
        <taxon>Ascomycota</taxon>
        <taxon>Pezizomycotina</taxon>
        <taxon>Sordariomycetes</taxon>
        <taxon>Sordariomycetidae</taxon>
        <taxon>Sordariales</taxon>
        <taxon>Podosporaceae</taxon>
        <taxon>Podospora</taxon>
    </lineage>
</organism>
<evidence type="ECO:0000313" key="1">
    <source>
        <dbReference type="EMBL" id="KAK4221016.1"/>
    </source>
</evidence>
<name>A0AAN7BCS2_9PEZI</name>
<comment type="caution">
    <text evidence="1">The sequence shown here is derived from an EMBL/GenBank/DDBJ whole genome shotgun (WGS) entry which is preliminary data.</text>
</comment>
<feature type="non-terminal residue" evidence="1">
    <location>
        <position position="1"/>
    </location>
</feature>
<dbReference type="Proteomes" id="UP001301958">
    <property type="component" value="Unassembled WGS sequence"/>
</dbReference>
<reference evidence="1" key="2">
    <citation type="submission" date="2023-05" db="EMBL/GenBank/DDBJ databases">
        <authorList>
            <consortium name="Lawrence Berkeley National Laboratory"/>
            <person name="Steindorff A."/>
            <person name="Hensen N."/>
            <person name="Bonometti L."/>
            <person name="Westerberg I."/>
            <person name="Brannstrom I.O."/>
            <person name="Guillou S."/>
            <person name="Cros-Aarteil S."/>
            <person name="Calhoun S."/>
            <person name="Haridas S."/>
            <person name="Kuo A."/>
            <person name="Mondo S."/>
            <person name="Pangilinan J."/>
            <person name="Riley R."/>
            <person name="Labutti K."/>
            <person name="Andreopoulos B."/>
            <person name="Lipzen A."/>
            <person name="Chen C."/>
            <person name="Yanf M."/>
            <person name="Daum C."/>
            <person name="Ng V."/>
            <person name="Clum A."/>
            <person name="Ohm R."/>
            <person name="Martin F."/>
            <person name="Silar P."/>
            <person name="Natvig D."/>
            <person name="Lalanne C."/>
            <person name="Gautier V."/>
            <person name="Ament-Velasquez S.L."/>
            <person name="Kruys A."/>
            <person name="Hutchinson M.I."/>
            <person name="Powell A.J."/>
            <person name="Barry K."/>
            <person name="Miller A.N."/>
            <person name="Grigoriev I.V."/>
            <person name="Debuchy R."/>
            <person name="Gladieux P."/>
            <person name="Thoren M.H."/>
            <person name="Johannesson H."/>
        </authorList>
    </citation>
    <scope>NUCLEOTIDE SEQUENCE</scope>
    <source>
        <strain evidence="1">CBS 990.96</strain>
    </source>
</reference>
<dbReference type="EMBL" id="MU865599">
    <property type="protein sequence ID" value="KAK4221016.1"/>
    <property type="molecule type" value="Genomic_DNA"/>
</dbReference>
<feature type="non-terminal residue" evidence="1">
    <location>
        <position position="85"/>
    </location>
</feature>
<proteinExistence type="predicted"/>
<sequence length="85" mass="9545">LSSSSVFGVVIVAHSTGATRLKFVMDRLAQSEYRDILYKVELYTFGAFCSEFKNLLAHHDTQRTLISHIEHFARADDPLATMGVL</sequence>
<keyword evidence="2" id="KW-1185">Reference proteome</keyword>
<protein>
    <submittedName>
        <fullName evidence="1">Uncharacterized protein</fullName>
    </submittedName>
</protein>
<accession>A0AAN7BCS2</accession>
<evidence type="ECO:0000313" key="2">
    <source>
        <dbReference type="Proteomes" id="UP001301958"/>
    </source>
</evidence>
<dbReference type="PANTHER" id="PTHR42044:SF2">
    <property type="entry name" value="DUF676 DOMAIN-CONTAINING PROTEIN"/>
    <property type="match status" value="1"/>
</dbReference>
<reference evidence="1" key="1">
    <citation type="journal article" date="2023" name="Mol. Phylogenet. Evol.">
        <title>Genome-scale phylogeny and comparative genomics of the fungal order Sordariales.</title>
        <authorList>
            <person name="Hensen N."/>
            <person name="Bonometti L."/>
            <person name="Westerberg I."/>
            <person name="Brannstrom I.O."/>
            <person name="Guillou S."/>
            <person name="Cros-Aarteil S."/>
            <person name="Calhoun S."/>
            <person name="Haridas S."/>
            <person name="Kuo A."/>
            <person name="Mondo S."/>
            <person name="Pangilinan J."/>
            <person name="Riley R."/>
            <person name="LaButti K."/>
            <person name="Andreopoulos B."/>
            <person name="Lipzen A."/>
            <person name="Chen C."/>
            <person name="Yan M."/>
            <person name="Daum C."/>
            <person name="Ng V."/>
            <person name="Clum A."/>
            <person name="Steindorff A."/>
            <person name="Ohm R.A."/>
            <person name="Martin F."/>
            <person name="Silar P."/>
            <person name="Natvig D.O."/>
            <person name="Lalanne C."/>
            <person name="Gautier V."/>
            <person name="Ament-Velasquez S.L."/>
            <person name="Kruys A."/>
            <person name="Hutchinson M.I."/>
            <person name="Powell A.J."/>
            <person name="Barry K."/>
            <person name="Miller A.N."/>
            <person name="Grigoriev I.V."/>
            <person name="Debuchy R."/>
            <person name="Gladieux P."/>
            <person name="Hiltunen Thoren M."/>
            <person name="Johannesson H."/>
        </authorList>
    </citation>
    <scope>NUCLEOTIDE SEQUENCE</scope>
    <source>
        <strain evidence="1">CBS 990.96</strain>
    </source>
</reference>